<evidence type="ECO:0000256" key="8">
    <source>
        <dbReference type="ARBA" id="ARBA00023136"/>
    </source>
</evidence>
<keyword evidence="3 12" id="KW-0812">Transmembrane</keyword>
<dbReference type="PANTHER" id="PTHR10037:SF62">
    <property type="entry name" value="SODIUM CHANNEL PROTEIN 60E"/>
    <property type="match status" value="1"/>
</dbReference>
<keyword evidence="2" id="KW-0813">Transport</keyword>
<dbReference type="InterPro" id="IPR027359">
    <property type="entry name" value="Volt_channel_dom_sf"/>
</dbReference>
<dbReference type="Gene3D" id="1.10.238.10">
    <property type="entry name" value="EF-hand"/>
    <property type="match status" value="1"/>
</dbReference>
<evidence type="ECO:0000256" key="6">
    <source>
        <dbReference type="ARBA" id="ARBA00022989"/>
    </source>
</evidence>
<feature type="transmembrane region" description="Helical" evidence="12">
    <location>
        <begin position="943"/>
        <end position="967"/>
    </location>
</feature>
<dbReference type="OrthoDB" id="416585at2759"/>
<feature type="transmembrane region" description="Helical" evidence="12">
    <location>
        <begin position="819"/>
        <end position="839"/>
    </location>
</feature>
<dbReference type="InterPro" id="IPR005821">
    <property type="entry name" value="Ion_trans_dom"/>
</dbReference>
<dbReference type="PANTHER" id="PTHR10037">
    <property type="entry name" value="VOLTAGE-GATED CATION CHANNEL CALCIUM AND SODIUM"/>
    <property type="match status" value="1"/>
</dbReference>
<dbReference type="Pfam" id="PF00520">
    <property type="entry name" value="Ion_trans"/>
    <property type="match status" value="4"/>
</dbReference>
<feature type="region of interest" description="Disordered" evidence="11">
    <location>
        <begin position="1390"/>
        <end position="1563"/>
    </location>
</feature>
<feature type="transmembrane region" description="Helical" evidence="12">
    <location>
        <begin position="736"/>
        <end position="756"/>
    </location>
</feature>
<feature type="transmembrane region" description="Helical" evidence="12">
    <location>
        <begin position="379"/>
        <end position="397"/>
    </location>
</feature>
<keyword evidence="7" id="KW-0406">Ion transport</keyword>
<keyword evidence="5" id="KW-0851">Voltage-gated channel</keyword>
<dbReference type="InterPro" id="IPR043203">
    <property type="entry name" value="VGCC_Ca_Na"/>
</dbReference>
<evidence type="ECO:0000256" key="2">
    <source>
        <dbReference type="ARBA" id="ARBA00022448"/>
    </source>
</evidence>
<comment type="caution">
    <text evidence="14">The sequence shown here is derived from an EMBL/GenBank/DDBJ whole genome shotgun (WGS) entry which is preliminary data.</text>
</comment>
<feature type="transmembrane region" description="Helical" evidence="12">
    <location>
        <begin position="217"/>
        <end position="245"/>
    </location>
</feature>
<evidence type="ECO:0000256" key="3">
    <source>
        <dbReference type="ARBA" id="ARBA00022692"/>
    </source>
</evidence>
<evidence type="ECO:0000313" key="14">
    <source>
        <dbReference type="EMBL" id="PNH09896.1"/>
    </source>
</evidence>
<feature type="transmembrane region" description="Helical" evidence="12">
    <location>
        <begin position="55"/>
        <end position="81"/>
    </location>
</feature>
<feature type="compositionally biased region" description="Gly residues" evidence="11">
    <location>
        <begin position="1282"/>
        <end position="1299"/>
    </location>
</feature>
<sequence>MGVGKAAASSWNVLDLVVVVMGFVNIFAPSNLTGIRTIRALRPLRAVNKVKGMKVLVTTMLGSLPMLLDVFVLCAFAYFMFGIVAVQLFAGVLQLRCGAPDVSSAHITTGADGSSLLLNVTYTVPEEEAGDMCSGPLSSEVTWLVVNGTPVAQAGRTYGGRACDDGLFCTQYGNPADGLVSYDNILWAWLTIFQHITMSSWSDVMYEIGDAVSFWTWIFYIAIIIFGAFFMVNLALAVLSIHFAADNLQAARERQSKEDARSAAVAGTLSPDPTDVSFEAMGRVVPRKERDGDGPPLELSAFRRAAWRVAVSKGLEYTTATLIVLNTIVMCVNWHLMPTRVEAVTNYINVALTIYFLVELLVKLTAFGFKRYFDDGMNIFDALVVAVSVTELVLAAIPSVSGVGPLSVLRAFRLLRVFRLARHWRELDVIIRGMLKSVTASIMLVLLMLLFLLIASLVGMQLFGYQLTIALSCVCLVLDAPSLDPASTLARVLHYLDWVFVAAFSVEALLKIATFGFAFTGPRAYIRDGWNALDFAIVLVGYALIIVESLGVDAANLKMLRVLRALRVSRGWGALRPLRAANRFAGLRVVVNTLFAVLPSMLNVALVCMLFYVIFAILSVNLFKGELYGCVDRGSGERLDPDYVLPPGEVLTRGWCEAGTRPINASAYHTSRNISMPAYDITVEWVNPIANFDNPGVAAFTLFQVATLSGWVDVAFSAVDSTHVDQQPVWNHNPLVILFFVFFIIVCAFCVLNLFIGVTLEKFHELQAESRSAGILLTPQQRTWVGMQKLLLRVGVQRRPPVPRSRLRRLLHRVATSKGFEWLVVVVIVANVVFMAMVHTDMSSMWQGIMSFSNLVFTSLFVLEAALKIAAWGGFYFRDAWNCFDFFVVLASVTSVALDFSNTRNLSFMPALRVLRIVRVFRLIRSAEGMRKLMATLVTSLPALANVGGVMLLFFFIYAIIGVNLFAGIKYGENLDRHANFDSFVSAMLLLFRMLTGEGWDGVMQDCMVTRGCVLVTADALSPATNTTLPAGSYLDPHDPLLSGVPAAALDNQCPISAAAAVIYFPTFVVLCTLILLQLVIAVLLDNLTEADADHGLPVSKAALDSFVAVWGLLDGEGRGLLHASQLPQLLLLTEPPLGTKGLPGYREATQAMVFRVDVPMYGNNTVSFTEVLHALAGRVCGAELPDVAEEEVYARLAARLPRGARHGAYTAAHFHAADAVRAAIRGFLLRRGLCAELGGPISKRQLVKMEGNRIASLSSVILRTAASDSGPPGQGRRHEGGGGGARGGFAAGGGFGGQGREHEDDGFDEDGGFGTGGGYEASGGFGAVAGMRVHSNMLFNGRRLGDVRGELSAGGARHAGVVLPALRFGAVGVAPEGIVPPSLQHRTNAVAASSGGSGIGRGGRGAAVLPPRASGTAAGSGAGPQPGLAAAEARVPAGPAGAPPVARVPLPAALAHGGPPPAQLLPQSAEGGPGVGAQLLSWQGGAAGMPRSPTDSAPPRPPSASAAQQRAHPDGADPAAGVEWERPLSPTDDPPPTVVHVAPVQEAQPSQPPVRYMRVPRE</sequence>
<evidence type="ECO:0000256" key="9">
    <source>
        <dbReference type="ARBA" id="ARBA00023180"/>
    </source>
</evidence>
<feature type="domain" description="Ion transport" evidence="13">
    <location>
        <begin position="818"/>
        <end position="1092"/>
    </location>
</feature>
<feature type="domain" description="Ion transport" evidence="13">
    <location>
        <begin position="315"/>
        <end position="465"/>
    </location>
</feature>
<gene>
    <name evidence="14" type="ORF">TSOC_003447</name>
</gene>
<evidence type="ECO:0000256" key="12">
    <source>
        <dbReference type="SAM" id="Phobius"/>
    </source>
</evidence>
<feature type="transmembrane region" description="Helical" evidence="12">
    <location>
        <begin position="495"/>
        <end position="519"/>
    </location>
</feature>
<feature type="compositionally biased region" description="Low complexity" evidence="11">
    <location>
        <begin position="1407"/>
        <end position="1418"/>
    </location>
</feature>
<dbReference type="EMBL" id="PGGS01000074">
    <property type="protein sequence ID" value="PNH09896.1"/>
    <property type="molecule type" value="Genomic_DNA"/>
</dbReference>
<feature type="compositionally biased region" description="Low complexity" evidence="11">
    <location>
        <begin position="1426"/>
        <end position="1458"/>
    </location>
</feature>
<dbReference type="GO" id="GO:0001518">
    <property type="term" value="C:voltage-gated sodium channel complex"/>
    <property type="evidence" value="ECO:0007669"/>
    <property type="project" value="TreeGrafter"/>
</dbReference>
<dbReference type="Gene3D" id="1.20.120.350">
    <property type="entry name" value="Voltage-gated potassium channels. Chain C"/>
    <property type="match status" value="4"/>
</dbReference>
<keyword evidence="15" id="KW-1185">Reference proteome</keyword>
<feature type="transmembrane region" description="Helical" evidence="12">
    <location>
        <begin position="314"/>
        <end position="335"/>
    </location>
</feature>
<dbReference type="Gene3D" id="1.10.287.70">
    <property type="match status" value="3"/>
</dbReference>
<evidence type="ECO:0000256" key="10">
    <source>
        <dbReference type="ARBA" id="ARBA00023303"/>
    </source>
</evidence>
<feature type="transmembrane region" description="Helical" evidence="12">
    <location>
        <begin position="845"/>
        <end position="867"/>
    </location>
</feature>
<evidence type="ECO:0000256" key="1">
    <source>
        <dbReference type="ARBA" id="ARBA00004141"/>
    </source>
</evidence>
<keyword evidence="9" id="KW-0325">Glycoprotein</keyword>
<keyword evidence="6 12" id="KW-1133">Transmembrane helix</keyword>
<feature type="transmembrane region" description="Helical" evidence="12">
    <location>
        <begin position="879"/>
        <end position="898"/>
    </location>
</feature>
<feature type="transmembrane region" description="Helical" evidence="12">
    <location>
        <begin position="604"/>
        <end position="623"/>
    </location>
</feature>
<dbReference type="GO" id="GO:0005248">
    <property type="term" value="F:voltage-gated sodium channel activity"/>
    <property type="evidence" value="ECO:0007669"/>
    <property type="project" value="TreeGrafter"/>
</dbReference>
<keyword evidence="10 14" id="KW-0407">Ion channel</keyword>
<evidence type="ECO:0000256" key="5">
    <source>
        <dbReference type="ARBA" id="ARBA00022882"/>
    </source>
</evidence>
<evidence type="ECO:0000256" key="11">
    <source>
        <dbReference type="SAM" id="MobiDB-lite"/>
    </source>
</evidence>
<organism evidence="14 15">
    <name type="scientific">Tetrabaena socialis</name>
    <dbReference type="NCBI Taxonomy" id="47790"/>
    <lineage>
        <taxon>Eukaryota</taxon>
        <taxon>Viridiplantae</taxon>
        <taxon>Chlorophyta</taxon>
        <taxon>core chlorophytes</taxon>
        <taxon>Chlorophyceae</taxon>
        <taxon>CS clade</taxon>
        <taxon>Chlamydomonadales</taxon>
        <taxon>Tetrabaenaceae</taxon>
        <taxon>Tetrabaena</taxon>
    </lineage>
</organism>
<feature type="transmembrane region" description="Helical" evidence="12">
    <location>
        <begin position="12"/>
        <end position="34"/>
    </location>
</feature>
<feature type="transmembrane region" description="Helical" evidence="12">
    <location>
        <begin position="1063"/>
        <end position="1085"/>
    </location>
</feature>
<feature type="transmembrane region" description="Helical" evidence="12">
    <location>
        <begin position="347"/>
        <end position="367"/>
    </location>
</feature>
<feature type="region of interest" description="Disordered" evidence="11">
    <location>
        <begin position="1266"/>
        <end position="1314"/>
    </location>
</feature>
<accession>A0A2J8ABL3</accession>
<dbReference type="FunFam" id="1.20.120.350:FF:000068">
    <property type="entry name" value="Sodium channel protein"/>
    <property type="match status" value="2"/>
</dbReference>
<evidence type="ECO:0000256" key="7">
    <source>
        <dbReference type="ARBA" id="ARBA00023065"/>
    </source>
</evidence>
<protein>
    <submittedName>
        <fullName evidence="14">Sodium channel protein type 5 subunit alpha</fullName>
    </submittedName>
</protein>
<feature type="transmembrane region" description="Helical" evidence="12">
    <location>
        <begin position="433"/>
        <end position="457"/>
    </location>
</feature>
<evidence type="ECO:0000256" key="4">
    <source>
        <dbReference type="ARBA" id="ARBA00022737"/>
    </source>
</evidence>
<feature type="domain" description="Ion transport" evidence="13">
    <location>
        <begin position="8"/>
        <end position="247"/>
    </location>
</feature>
<feature type="compositionally biased region" description="Gly residues" evidence="11">
    <location>
        <begin position="1396"/>
        <end position="1406"/>
    </location>
</feature>
<proteinExistence type="predicted"/>
<keyword evidence="4" id="KW-0677">Repeat</keyword>
<dbReference type="SUPFAM" id="SSF81324">
    <property type="entry name" value="Voltage-gated potassium channels"/>
    <property type="match status" value="4"/>
</dbReference>
<dbReference type="Proteomes" id="UP000236333">
    <property type="component" value="Unassembled WGS sequence"/>
</dbReference>
<keyword evidence="8 12" id="KW-0472">Membrane</keyword>
<evidence type="ECO:0000313" key="15">
    <source>
        <dbReference type="Proteomes" id="UP000236333"/>
    </source>
</evidence>
<name>A0A2J8ABL3_9CHLO</name>
<feature type="domain" description="Ion transport" evidence="13">
    <location>
        <begin position="467"/>
        <end position="770"/>
    </location>
</feature>
<comment type="subcellular location">
    <subcellularLocation>
        <location evidence="1">Membrane</location>
        <topology evidence="1">Multi-pass membrane protein</topology>
    </subcellularLocation>
</comment>
<dbReference type="FunFam" id="1.20.120.350:FF:000009">
    <property type="entry name" value="Voltage-dependent T-type calcium channel subunit alpha"/>
    <property type="match status" value="1"/>
</dbReference>
<reference evidence="14 15" key="1">
    <citation type="journal article" date="2017" name="Mol. Biol. Evol.">
        <title>The 4-celled Tetrabaena socialis nuclear genome reveals the essential components for genetic control of cell number at the origin of multicellularity in the volvocine lineage.</title>
        <authorList>
            <person name="Featherston J."/>
            <person name="Arakaki Y."/>
            <person name="Hanschen E.R."/>
            <person name="Ferris P.J."/>
            <person name="Michod R.E."/>
            <person name="Olson B.J.S.C."/>
            <person name="Nozaki H."/>
            <person name="Durand P.M."/>
        </authorList>
    </citation>
    <scope>NUCLEOTIDE SEQUENCE [LARGE SCALE GENOMIC DNA]</scope>
    <source>
        <strain evidence="14 15">NIES-571</strain>
    </source>
</reference>
<feature type="transmembrane region" description="Helical" evidence="12">
    <location>
        <begin position="539"/>
        <end position="559"/>
    </location>
</feature>
<evidence type="ECO:0000259" key="13">
    <source>
        <dbReference type="Pfam" id="PF00520"/>
    </source>
</evidence>